<keyword evidence="2" id="KW-1185">Reference proteome</keyword>
<proteinExistence type="predicted"/>
<evidence type="ECO:0008006" key="3">
    <source>
        <dbReference type="Google" id="ProtNLM"/>
    </source>
</evidence>
<reference evidence="2" key="1">
    <citation type="submission" date="2014-12" db="EMBL/GenBank/DDBJ databases">
        <authorList>
            <person name="Salcher M.M."/>
        </authorList>
    </citation>
    <scope>NUCLEOTIDE SEQUENCE [LARGE SCALE GENOMIC DNA]</scope>
    <source>
        <strain evidence="2">MMS-10A-171</strain>
    </source>
</reference>
<gene>
    <name evidence="1" type="ORF">BN1208_0870</name>
</gene>
<dbReference type="RefSeq" id="WP_046488241.1">
    <property type="nucleotide sequence ID" value="NZ_LN827929.1"/>
</dbReference>
<evidence type="ECO:0000313" key="1">
    <source>
        <dbReference type="EMBL" id="CEZ19755.1"/>
    </source>
</evidence>
<dbReference type="STRING" id="1581557.BN1208_0870"/>
<sequence>MEKTFTRIDTTEAADTLIDSLKEKYGEIIFHQSGGCCDGSAPMCYPKGEFYLGGSDVEVGITHGIHFYMGASQFSYWEHTHLTLDAIPGNGGQFSLENGTGMRFIIRSRLYSDEEWAYLSQHPAKHCE</sequence>
<dbReference type="Pfam" id="PF05610">
    <property type="entry name" value="DUF779"/>
    <property type="match status" value="1"/>
</dbReference>
<dbReference type="InterPro" id="IPR008497">
    <property type="entry name" value="DUF779"/>
</dbReference>
<name>A0A0D6EVK5_9PROT</name>
<dbReference type="PIRSF" id="PIRSF009151">
    <property type="entry name" value="DUF779"/>
    <property type="match status" value="1"/>
</dbReference>
<dbReference type="AlphaFoldDB" id="A0A0D6EVK5"/>
<evidence type="ECO:0000313" key="2">
    <source>
        <dbReference type="Proteomes" id="UP000064007"/>
    </source>
</evidence>
<dbReference type="HOGENOM" id="CLU_134343_1_0_4"/>
<dbReference type="KEGG" id="mbat:BN1208_0870"/>
<protein>
    <recommendedName>
        <fullName evidence="3">DUF779 domain-containing protein</fullName>
    </recommendedName>
</protein>
<accession>A0A0D6EVK5</accession>
<organism evidence="1 2">
    <name type="scientific">Candidatus Methylopumilus planktonicus</name>
    <dbReference type="NCBI Taxonomy" id="1581557"/>
    <lineage>
        <taxon>Bacteria</taxon>
        <taxon>Pseudomonadati</taxon>
        <taxon>Pseudomonadota</taxon>
        <taxon>Betaproteobacteria</taxon>
        <taxon>Nitrosomonadales</taxon>
        <taxon>Methylophilaceae</taxon>
        <taxon>Candidatus Methylopumilus</taxon>
    </lineage>
</organism>
<dbReference type="Proteomes" id="UP000064007">
    <property type="component" value="Chromosome 1"/>
</dbReference>
<dbReference type="OrthoDB" id="3725739at2"/>
<dbReference type="EMBL" id="LN827929">
    <property type="protein sequence ID" value="CEZ19755.1"/>
    <property type="molecule type" value="Genomic_DNA"/>
</dbReference>